<evidence type="ECO:0000256" key="6">
    <source>
        <dbReference type="ARBA" id="ARBA00023004"/>
    </source>
</evidence>
<keyword evidence="5" id="KW-0560">Oxidoreductase</keyword>
<keyword evidence="11" id="KW-1185">Reference proteome</keyword>
<dbReference type="GO" id="GO:0004601">
    <property type="term" value="F:peroxidase activity"/>
    <property type="evidence" value="ECO:0007669"/>
    <property type="project" value="UniProtKB-KW"/>
</dbReference>
<accession>A0A165L2X2</accession>
<organism evidence="10 11">
    <name type="scientific">Exidia glandulosa HHB12029</name>
    <dbReference type="NCBI Taxonomy" id="1314781"/>
    <lineage>
        <taxon>Eukaryota</taxon>
        <taxon>Fungi</taxon>
        <taxon>Dikarya</taxon>
        <taxon>Basidiomycota</taxon>
        <taxon>Agaricomycotina</taxon>
        <taxon>Agaricomycetes</taxon>
        <taxon>Auriculariales</taxon>
        <taxon>Exidiaceae</taxon>
        <taxon>Exidia</taxon>
    </lineage>
</organism>
<evidence type="ECO:0000313" key="10">
    <source>
        <dbReference type="EMBL" id="KZV97267.1"/>
    </source>
</evidence>
<protein>
    <submittedName>
        <fullName evidence="10">Cloroperoxidase</fullName>
    </submittedName>
</protein>
<comment type="similarity">
    <text evidence="7">Belongs to the chloroperoxidase family.</text>
</comment>
<keyword evidence="3" id="KW-0349">Heme</keyword>
<dbReference type="OrthoDB" id="407298at2759"/>
<keyword evidence="2 10" id="KW-0575">Peroxidase</keyword>
<dbReference type="AlphaFoldDB" id="A0A165L2X2"/>
<dbReference type="InParanoid" id="A0A165L2X2"/>
<evidence type="ECO:0000256" key="1">
    <source>
        <dbReference type="ARBA" id="ARBA00001970"/>
    </source>
</evidence>
<evidence type="ECO:0000256" key="4">
    <source>
        <dbReference type="ARBA" id="ARBA00022723"/>
    </source>
</evidence>
<evidence type="ECO:0000256" key="7">
    <source>
        <dbReference type="ARBA" id="ARBA00025795"/>
    </source>
</evidence>
<feature type="chain" id="PRO_5007861502" evidence="8">
    <location>
        <begin position="18"/>
        <end position="345"/>
    </location>
</feature>
<dbReference type="SUPFAM" id="SSF47571">
    <property type="entry name" value="Cloroperoxidase"/>
    <property type="match status" value="1"/>
</dbReference>
<gene>
    <name evidence="10" type="ORF">EXIGLDRAFT_747171</name>
</gene>
<evidence type="ECO:0000256" key="3">
    <source>
        <dbReference type="ARBA" id="ARBA00022617"/>
    </source>
</evidence>
<keyword evidence="8" id="KW-0732">Signal</keyword>
<evidence type="ECO:0000313" key="11">
    <source>
        <dbReference type="Proteomes" id="UP000077266"/>
    </source>
</evidence>
<feature type="signal peptide" evidence="8">
    <location>
        <begin position="1"/>
        <end position="17"/>
    </location>
</feature>
<evidence type="ECO:0000259" key="9">
    <source>
        <dbReference type="PROSITE" id="PS51405"/>
    </source>
</evidence>
<evidence type="ECO:0000256" key="5">
    <source>
        <dbReference type="ARBA" id="ARBA00023002"/>
    </source>
</evidence>
<dbReference type="GO" id="GO:0046872">
    <property type="term" value="F:metal ion binding"/>
    <property type="evidence" value="ECO:0007669"/>
    <property type="project" value="UniProtKB-KW"/>
</dbReference>
<feature type="domain" description="Heme haloperoxidase family profile" evidence="9">
    <location>
        <begin position="126"/>
        <end position="328"/>
    </location>
</feature>
<name>A0A165L2X2_EXIGL</name>
<dbReference type="STRING" id="1314781.A0A165L2X2"/>
<dbReference type="Proteomes" id="UP000077266">
    <property type="component" value="Unassembled WGS sequence"/>
</dbReference>
<dbReference type="InterPro" id="IPR000028">
    <property type="entry name" value="Chloroperoxidase"/>
</dbReference>
<dbReference type="InterPro" id="IPR036851">
    <property type="entry name" value="Chloroperoxidase-like_sf"/>
</dbReference>
<dbReference type="EMBL" id="KV425932">
    <property type="protein sequence ID" value="KZV97267.1"/>
    <property type="molecule type" value="Genomic_DNA"/>
</dbReference>
<sequence>MRVSALFVLIVASAASAQSTSNGTNACLTQCSQQAAQNSTTDVKEKLAKCIKDASSLVGSAKCICNSDIAPPFESCLQQTCPNDKASFDTACSMTICPSRLTLVTVYMDTARVSILVSSAVAFPWKARSFLPPSDTDSRTPCPGLNVLANEGVLPRDGLNVTPDLIKQAIKDTYNFDANLTDFVASGAVLFVREDGTFDLHDLAKHGIIEHDASLVHDDADGAEFGSVITNQTKVQAVAALSSDGKVLSIHDFALARLAAEAQSPPLGDPIQGFADMEPSLVLNAFGRTVGDDVVLDLDAFKSVYGENRFPTGFVRKVQPVTFDDVQSVADRITAAKKEITAGKR</sequence>
<evidence type="ECO:0000256" key="8">
    <source>
        <dbReference type="SAM" id="SignalP"/>
    </source>
</evidence>
<dbReference type="Pfam" id="PF01328">
    <property type="entry name" value="Peroxidase_2"/>
    <property type="match status" value="1"/>
</dbReference>
<keyword evidence="4" id="KW-0479">Metal-binding</keyword>
<keyword evidence="6" id="KW-0408">Iron</keyword>
<dbReference type="PROSITE" id="PS51405">
    <property type="entry name" value="HEME_HALOPEROXIDASE"/>
    <property type="match status" value="1"/>
</dbReference>
<dbReference type="PANTHER" id="PTHR33577:SF9">
    <property type="entry name" value="PEROXIDASE STCC"/>
    <property type="match status" value="1"/>
</dbReference>
<dbReference type="PANTHER" id="PTHR33577">
    <property type="entry name" value="STERIGMATOCYSTIN BIOSYNTHESIS PEROXIDASE STCC-RELATED"/>
    <property type="match status" value="1"/>
</dbReference>
<comment type="cofactor">
    <cofactor evidence="1">
        <name>heme b</name>
        <dbReference type="ChEBI" id="CHEBI:60344"/>
    </cofactor>
</comment>
<proteinExistence type="inferred from homology"/>
<dbReference type="Gene3D" id="1.10.489.10">
    <property type="entry name" value="Chloroperoxidase-like"/>
    <property type="match status" value="1"/>
</dbReference>
<reference evidence="10 11" key="1">
    <citation type="journal article" date="2016" name="Mol. Biol. Evol.">
        <title>Comparative Genomics of Early-Diverging Mushroom-Forming Fungi Provides Insights into the Origins of Lignocellulose Decay Capabilities.</title>
        <authorList>
            <person name="Nagy L.G."/>
            <person name="Riley R."/>
            <person name="Tritt A."/>
            <person name="Adam C."/>
            <person name="Daum C."/>
            <person name="Floudas D."/>
            <person name="Sun H."/>
            <person name="Yadav J.S."/>
            <person name="Pangilinan J."/>
            <person name="Larsson K.H."/>
            <person name="Matsuura K."/>
            <person name="Barry K."/>
            <person name="Labutti K."/>
            <person name="Kuo R."/>
            <person name="Ohm R.A."/>
            <person name="Bhattacharya S.S."/>
            <person name="Shirouzu T."/>
            <person name="Yoshinaga Y."/>
            <person name="Martin F.M."/>
            <person name="Grigoriev I.V."/>
            <person name="Hibbett D.S."/>
        </authorList>
    </citation>
    <scope>NUCLEOTIDE SEQUENCE [LARGE SCALE GENOMIC DNA]</scope>
    <source>
        <strain evidence="10 11">HHB12029</strain>
    </source>
</reference>
<evidence type="ECO:0000256" key="2">
    <source>
        <dbReference type="ARBA" id="ARBA00022559"/>
    </source>
</evidence>